<dbReference type="Gene3D" id="1.10.1050.10">
    <property type="entry name" value="Ribosomal Protein S4 Delta 41, Chain A, domain 1"/>
    <property type="match status" value="1"/>
</dbReference>
<dbReference type="InterPro" id="IPR002942">
    <property type="entry name" value="S4_RNA-bd"/>
</dbReference>
<evidence type="ECO:0000256" key="4">
    <source>
        <dbReference type="ARBA" id="ARBA00022980"/>
    </source>
</evidence>
<dbReference type="PROSITE" id="PS50889">
    <property type="entry name" value="S4"/>
    <property type="match status" value="1"/>
</dbReference>
<reference evidence="11" key="1">
    <citation type="submission" date="2020-10" db="EMBL/GenBank/DDBJ databases">
        <authorList>
            <person name="Gilroy R."/>
        </authorList>
    </citation>
    <scope>NUCLEOTIDE SEQUENCE</scope>
    <source>
        <strain evidence="11">CHK160-1198</strain>
    </source>
</reference>
<gene>
    <name evidence="7 11" type="primary">rpsD</name>
    <name evidence="11" type="ORF">IAB06_04750</name>
</gene>
<dbReference type="GO" id="GO:0019843">
    <property type="term" value="F:rRNA binding"/>
    <property type="evidence" value="ECO:0007669"/>
    <property type="project" value="UniProtKB-UniRule"/>
</dbReference>
<comment type="subunit">
    <text evidence="7">Part of the 30S ribosomal subunit. Contacts protein S5. The interaction surface between S4 and S5 is involved in control of translational fidelity.</text>
</comment>
<dbReference type="PANTHER" id="PTHR11831:SF4">
    <property type="entry name" value="SMALL RIBOSOMAL SUBUNIT PROTEIN US4M"/>
    <property type="match status" value="1"/>
</dbReference>
<comment type="function">
    <text evidence="7">One of the primary rRNA binding proteins, it binds directly to 16S rRNA where it nucleates assembly of the body of the 30S subunit.</text>
</comment>
<keyword evidence="5 7" id="KW-0687">Ribonucleoprotein</keyword>
<evidence type="ECO:0000256" key="5">
    <source>
        <dbReference type="ARBA" id="ARBA00023274"/>
    </source>
</evidence>
<proteinExistence type="inferred from homology"/>
<accession>A0A9D1SLS7</accession>
<evidence type="ECO:0000256" key="7">
    <source>
        <dbReference type="HAMAP-Rule" id="MF_01306"/>
    </source>
</evidence>
<protein>
    <recommendedName>
        <fullName evidence="6 7">Small ribosomal subunit protein uS4</fullName>
    </recommendedName>
</protein>
<comment type="similarity">
    <text evidence="1 7 8">Belongs to the universal ribosomal protein uS4 family.</text>
</comment>
<dbReference type="SMART" id="SM00363">
    <property type="entry name" value="S4"/>
    <property type="match status" value="1"/>
</dbReference>
<dbReference type="AlphaFoldDB" id="A0A9D1SLS7"/>
<evidence type="ECO:0000313" key="11">
    <source>
        <dbReference type="EMBL" id="HIU64328.1"/>
    </source>
</evidence>
<keyword evidence="4 7" id="KW-0689">Ribosomal protein</keyword>
<feature type="domain" description="Small ribosomal subunit protein uS4 N-terminal" evidence="10">
    <location>
        <begin position="3"/>
        <end position="86"/>
    </location>
</feature>
<evidence type="ECO:0000256" key="1">
    <source>
        <dbReference type="ARBA" id="ARBA00007465"/>
    </source>
</evidence>
<dbReference type="EMBL" id="DVNI01000074">
    <property type="protein sequence ID" value="HIU64328.1"/>
    <property type="molecule type" value="Genomic_DNA"/>
</dbReference>
<evidence type="ECO:0000259" key="9">
    <source>
        <dbReference type="SMART" id="SM00363"/>
    </source>
</evidence>
<dbReference type="GO" id="GO:0015935">
    <property type="term" value="C:small ribosomal subunit"/>
    <property type="evidence" value="ECO:0007669"/>
    <property type="project" value="InterPro"/>
</dbReference>
<dbReference type="Proteomes" id="UP000824099">
    <property type="component" value="Unassembled WGS sequence"/>
</dbReference>
<dbReference type="InterPro" id="IPR018079">
    <property type="entry name" value="Ribosomal_uS4_CS"/>
</dbReference>
<evidence type="ECO:0000256" key="2">
    <source>
        <dbReference type="ARBA" id="ARBA00022730"/>
    </source>
</evidence>
<evidence type="ECO:0000256" key="6">
    <source>
        <dbReference type="ARBA" id="ARBA00035254"/>
    </source>
</evidence>
<dbReference type="FunFam" id="3.10.290.10:FF:000001">
    <property type="entry name" value="30S ribosomal protein S4"/>
    <property type="match status" value="1"/>
</dbReference>
<dbReference type="CDD" id="cd00165">
    <property type="entry name" value="S4"/>
    <property type="match status" value="1"/>
</dbReference>
<dbReference type="NCBIfam" id="TIGR01017">
    <property type="entry name" value="rpsD_bact"/>
    <property type="match status" value="1"/>
</dbReference>
<keyword evidence="3 7" id="KW-0694">RNA-binding</keyword>
<dbReference type="GO" id="GO:0042274">
    <property type="term" value="P:ribosomal small subunit biogenesis"/>
    <property type="evidence" value="ECO:0007669"/>
    <property type="project" value="TreeGrafter"/>
</dbReference>
<evidence type="ECO:0000256" key="3">
    <source>
        <dbReference type="ARBA" id="ARBA00022884"/>
    </source>
</evidence>
<evidence type="ECO:0000259" key="10">
    <source>
        <dbReference type="SMART" id="SM01390"/>
    </source>
</evidence>
<comment type="caution">
    <text evidence="11">The sequence shown here is derived from an EMBL/GenBank/DDBJ whole genome shotgun (WGS) entry which is preliminary data.</text>
</comment>
<keyword evidence="2 7" id="KW-0699">rRNA-binding</keyword>
<feature type="domain" description="RNA-binding S4" evidence="9">
    <location>
        <begin position="87"/>
        <end position="152"/>
    </location>
</feature>
<dbReference type="Gene3D" id="3.10.290.10">
    <property type="entry name" value="RNA-binding S4 domain"/>
    <property type="match status" value="1"/>
</dbReference>
<name>A0A9D1SLS7_9FIRM</name>
<dbReference type="InterPro" id="IPR005709">
    <property type="entry name" value="Ribosomal_uS4_bac-type"/>
</dbReference>
<dbReference type="GO" id="GO:0006412">
    <property type="term" value="P:translation"/>
    <property type="evidence" value="ECO:0007669"/>
    <property type="project" value="UniProtKB-UniRule"/>
</dbReference>
<evidence type="ECO:0000256" key="8">
    <source>
        <dbReference type="RuleBase" id="RU003699"/>
    </source>
</evidence>
<dbReference type="InterPro" id="IPR036986">
    <property type="entry name" value="S4_RNA-bd_sf"/>
</dbReference>
<dbReference type="SMART" id="SM01390">
    <property type="entry name" value="Ribosomal_S4"/>
    <property type="match status" value="1"/>
</dbReference>
<dbReference type="GO" id="GO:0003735">
    <property type="term" value="F:structural constituent of ribosome"/>
    <property type="evidence" value="ECO:0007669"/>
    <property type="project" value="InterPro"/>
</dbReference>
<evidence type="ECO:0000313" key="12">
    <source>
        <dbReference type="Proteomes" id="UP000824099"/>
    </source>
</evidence>
<organism evidence="11 12">
    <name type="scientific">Candidatus Avacidaminococcus intestinavium</name>
    <dbReference type="NCBI Taxonomy" id="2840684"/>
    <lineage>
        <taxon>Bacteria</taxon>
        <taxon>Bacillati</taxon>
        <taxon>Bacillota</taxon>
        <taxon>Negativicutes</taxon>
        <taxon>Acidaminococcales</taxon>
        <taxon>Acidaminococcaceae</taxon>
        <taxon>Acidaminococcaceae incertae sedis</taxon>
        <taxon>Candidatus Avacidaminococcus</taxon>
    </lineage>
</organism>
<reference evidence="11" key="2">
    <citation type="journal article" date="2021" name="PeerJ">
        <title>Extensive microbial diversity within the chicken gut microbiome revealed by metagenomics and culture.</title>
        <authorList>
            <person name="Gilroy R."/>
            <person name="Ravi A."/>
            <person name="Getino M."/>
            <person name="Pursley I."/>
            <person name="Horton D.L."/>
            <person name="Alikhan N.F."/>
            <person name="Baker D."/>
            <person name="Gharbi K."/>
            <person name="Hall N."/>
            <person name="Watson M."/>
            <person name="Adriaenssens E.M."/>
            <person name="Foster-Nyarko E."/>
            <person name="Jarju S."/>
            <person name="Secka A."/>
            <person name="Antonio M."/>
            <person name="Oren A."/>
            <person name="Chaudhuri R.R."/>
            <person name="La Ragione R."/>
            <person name="Hildebrand F."/>
            <person name="Pallen M.J."/>
        </authorList>
    </citation>
    <scope>NUCLEOTIDE SEQUENCE</scope>
    <source>
        <strain evidence="11">CHK160-1198</strain>
    </source>
</reference>
<dbReference type="InterPro" id="IPR001912">
    <property type="entry name" value="Ribosomal_uS4_N"/>
</dbReference>
<dbReference type="PANTHER" id="PTHR11831">
    <property type="entry name" value="30S 40S RIBOSOMAL PROTEIN"/>
    <property type="match status" value="1"/>
</dbReference>
<comment type="function">
    <text evidence="7">With S5 and S12 plays an important role in translational accuracy.</text>
</comment>
<dbReference type="Pfam" id="PF00163">
    <property type="entry name" value="Ribosomal_S4"/>
    <property type="match status" value="1"/>
</dbReference>
<dbReference type="Pfam" id="PF01479">
    <property type="entry name" value="S4"/>
    <property type="match status" value="1"/>
</dbReference>
<dbReference type="InterPro" id="IPR022801">
    <property type="entry name" value="Ribosomal_uS4"/>
</dbReference>
<dbReference type="SUPFAM" id="SSF55174">
    <property type="entry name" value="Alpha-L RNA-binding motif"/>
    <property type="match status" value="1"/>
</dbReference>
<dbReference type="NCBIfam" id="NF003717">
    <property type="entry name" value="PRK05327.1"/>
    <property type="match status" value="1"/>
</dbReference>
<sequence>MATRRGPRFKECRRLGVNTCGHPKAMERMETVVKSRKKQSEYGKQLLEKQKIKAYYGIFEKQLLRYYKNAVKSKDRTADALFKTLECRLDNIVYRIGFANSIRLARQMVTHRHILVNGENINIPSYTLKAGDVITLKESSRTNELFKVNFLDRQSFSLPYITKDLENFSGVLERVPLREEIPVQIEDQLVVEYFSR</sequence>
<dbReference type="PROSITE" id="PS00632">
    <property type="entry name" value="RIBOSOMAL_S4"/>
    <property type="match status" value="1"/>
</dbReference>
<dbReference type="HAMAP" id="MF_01306_B">
    <property type="entry name" value="Ribosomal_uS4_B"/>
    <property type="match status" value="1"/>
</dbReference>